<dbReference type="GO" id="GO:1990528">
    <property type="term" value="C:Rvs161p-Rvs167p complex"/>
    <property type="evidence" value="ECO:0007669"/>
    <property type="project" value="TreeGrafter"/>
</dbReference>
<dbReference type="GO" id="GO:0097320">
    <property type="term" value="P:plasma membrane tubulation"/>
    <property type="evidence" value="ECO:0007669"/>
    <property type="project" value="TreeGrafter"/>
</dbReference>
<dbReference type="GO" id="GO:0008289">
    <property type="term" value="F:lipid binding"/>
    <property type="evidence" value="ECO:0007669"/>
    <property type="project" value="TreeGrafter"/>
</dbReference>
<dbReference type="GO" id="GO:0030479">
    <property type="term" value="C:actin cortical patch"/>
    <property type="evidence" value="ECO:0007669"/>
    <property type="project" value="TreeGrafter"/>
</dbReference>
<reference evidence="5" key="2">
    <citation type="submission" date="2014-06" db="EMBL/GenBank/DDBJ databases">
        <title>The complete genome of Blastobotrys (Arxula) adeninivorans LS3 - a yeast of biotechnological interest.</title>
        <authorList>
            <person name="Kunze G."/>
            <person name="Gaillardin C."/>
            <person name="Czernicka M."/>
            <person name="Durrens P."/>
            <person name="Martin T."/>
            <person name="Boer E."/>
            <person name="Gabaldon T."/>
            <person name="Cruz J."/>
            <person name="Talla E."/>
            <person name="Marck C."/>
            <person name="Goffeau A."/>
            <person name="Barbe V."/>
            <person name="Baret P."/>
            <person name="Baronian K."/>
            <person name="Beier S."/>
            <person name="Bleykasten C."/>
            <person name="Bode R."/>
            <person name="Casaregola S."/>
            <person name="Despons L."/>
            <person name="Fairhead C."/>
            <person name="Giersberg M."/>
            <person name="Gierski P."/>
            <person name="Hahnel U."/>
            <person name="Hartmann A."/>
            <person name="Jankowska D."/>
            <person name="Jubin C."/>
            <person name="Jung P."/>
            <person name="Lafontaine I."/>
            <person name="Leh-Louis V."/>
            <person name="Lemaire M."/>
            <person name="Marcet-Houben M."/>
            <person name="Mascher M."/>
            <person name="Morel G."/>
            <person name="Richard G.-F."/>
            <person name="Riechen J."/>
            <person name="Sacerdot C."/>
            <person name="Sarkar A."/>
            <person name="Savel G."/>
            <person name="Schacherer J."/>
            <person name="Sherman D."/>
            <person name="Straub M.-L."/>
            <person name="Stein N."/>
            <person name="Thierry A."/>
            <person name="Trautwein-Schult A."/>
            <person name="Westhof E."/>
            <person name="Worch S."/>
            <person name="Dujon B."/>
            <person name="Souciet J.-L."/>
            <person name="Wincker P."/>
            <person name="Scholz U."/>
            <person name="Neuveglise N."/>
        </authorList>
    </citation>
    <scope>NUCLEOTIDE SEQUENCE</scope>
    <source>
        <strain evidence="5">LS3</strain>
    </source>
</reference>
<dbReference type="GO" id="GO:0031097">
    <property type="term" value="C:medial cortex"/>
    <property type="evidence" value="ECO:0007669"/>
    <property type="project" value="TreeGrafter"/>
</dbReference>
<dbReference type="SUPFAM" id="SSF50044">
    <property type="entry name" value="SH3-domain"/>
    <property type="match status" value="1"/>
</dbReference>
<dbReference type="InterPro" id="IPR001452">
    <property type="entry name" value="SH3_domain"/>
</dbReference>
<dbReference type="InterPro" id="IPR004148">
    <property type="entry name" value="BAR_dom"/>
</dbReference>
<dbReference type="PROSITE" id="PS50002">
    <property type="entry name" value="SH3"/>
    <property type="match status" value="1"/>
</dbReference>
<evidence type="ECO:0000259" key="4">
    <source>
        <dbReference type="PROSITE" id="PS50002"/>
    </source>
</evidence>
<evidence type="ECO:0000313" key="5">
    <source>
        <dbReference type="EMBL" id="CDP38607.1"/>
    </source>
</evidence>
<dbReference type="Pfam" id="PF03114">
    <property type="entry name" value="BAR"/>
    <property type="match status" value="1"/>
</dbReference>
<dbReference type="EMBL" id="HG937694">
    <property type="protein sequence ID" value="CDP38607.1"/>
    <property type="molecule type" value="Genomic_DNA"/>
</dbReference>
<dbReference type="AlphaFoldDB" id="A0A060TIG7"/>
<dbReference type="GO" id="GO:0051666">
    <property type="term" value="P:actin cortical patch localization"/>
    <property type="evidence" value="ECO:0007669"/>
    <property type="project" value="InterPro"/>
</dbReference>
<evidence type="ECO:0000256" key="2">
    <source>
        <dbReference type="PROSITE-ProRule" id="PRU00192"/>
    </source>
</evidence>
<dbReference type="InterPro" id="IPR036028">
    <property type="entry name" value="SH3-like_dom_sf"/>
</dbReference>
<evidence type="ECO:0000256" key="1">
    <source>
        <dbReference type="ARBA" id="ARBA00022443"/>
    </source>
</evidence>
<dbReference type="InterPro" id="IPR046982">
    <property type="entry name" value="BIN3/RVS161-like"/>
</dbReference>
<evidence type="ECO:0000256" key="3">
    <source>
        <dbReference type="SAM" id="MobiDB-lite"/>
    </source>
</evidence>
<feature type="compositionally biased region" description="Polar residues" evidence="3">
    <location>
        <begin position="375"/>
        <end position="384"/>
    </location>
</feature>
<dbReference type="SMART" id="SM00326">
    <property type="entry name" value="SH3"/>
    <property type="match status" value="1"/>
</dbReference>
<feature type="compositionally biased region" description="Low complexity" evidence="3">
    <location>
        <begin position="402"/>
        <end position="415"/>
    </location>
</feature>
<dbReference type="PANTHER" id="PTHR47174:SF1">
    <property type="entry name" value="REDUCED VIABILITY UPON STARVATION PROTEIN 167"/>
    <property type="match status" value="1"/>
</dbReference>
<dbReference type="GO" id="GO:0043332">
    <property type="term" value="C:mating projection tip"/>
    <property type="evidence" value="ECO:0007669"/>
    <property type="project" value="TreeGrafter"/>
</dbReference>
<dbReference type="CDD" id="cd00174">
    <property type="entry name" value="SH3"/>
    <property type="match status" value="1"/>
</dbReference>
<dbReference type="GO" id="GO:0006897">
    <property type="term" value="P:endocytosis"/>
    <property type="evidence" value="ECO:0007669"/>
    <property type="project" value="InterPro"/>
</dbReference>
<feature type="region of interest" description="Disordered" evidence="3">
    <location>
        <begin position="368"/>
        <end position="433"/>
    </location>
</feature>
<protein>
    <submittedName>
        <fullName evidence="5">ARAD1D38412p</fullName>
    </submittedName>
</protein>
<dbReference type="Pfam" id="PF00018">
    <property type="entry name" value="SH3_1"/>
    <property type="match status" value="1"/>
</dbReference>
<name>A0A060TIG7_BLAAD</name>
<reference evidence="5" key="1">
    <citation type="submission" date="2014-02" db="EMBL/GenBank/DDBJ databases">
        <authorList>
            <person name="Genoscope - CEA"/>
        </authorList>
    </citation>
    <scope>NUCLEOTIDE SEQUENCE</scope>
    <source>
        <strain evidence="5">LS3</strain>
    </source>
</reference>
<keyword evidence="1 2" id="KW-0728">SH3 domain</keyword>
<dbReference type="PRINTS" id="PR00452">
    <property type="entry name" value="SH3DOMAIN"/>
</dbReference>
<dbReference type="PhylomeDB" id="A0A060TIG7"/>
<dbReference type="SUPFAM" id="SSF103657">
    <property type="entry name" value="BAR/IMD domain-like"/>
    <property type="match status" value="1"/>
</dbReference>
<dbReference type="Gene3D" id="1.20.1270.60">
    <property type="entry name" value="Arfaptin homology (AH) domain/BAR domain"/>
    <property type="match status" value="1"/>
</dbReference>
<gene>
    <name evidence="5" type="ORF">GNLVRS02_ARAD1D38412g</name>
</gene>
<sequence>MFKGTKKAIARTPHRIAGGFTGAKTEDDEIVTAWTKDFATAEAALDAIEDDISKLISHWRDMSNHQREMASLFRDIYNPIDEPNAYRMTQETPESTLLVVTQYGSDVVTSTDADVMPIVTSLEASVAKPCKEARKCIDSVRKALTKREHKKVDYDRFNAAFLKIQQKYNGRAASEKEAAEFIKHEEQVDAALEAFLSQDEKVKKYVPHVLNVLSELLNYLTAILYLNNLHAVEAQKEALSRFSVAEGFGKEAVDYDKVLDDWEARFTMVQPQVEQGLHTIEQGETIKHPMDKPYSRTSDKAKKIAGKTLEKTWDTGTGIASSAYKFAKHPHVKPSIRRSETQFKFSSTEFGMFGAAADILSPDSDRIARSHRSRLSTTPSQHSSPNERDLSPNQNLLTHVRAFSSSSARALSPQSGASRNRESGSAPFIIPPPSDKDEYAVALYTFSGDEPGDVAFRVGEKIRVLDHGDEVDDKWWFGQTNDGRLGLFPCNYVKIE</sequence>
<feature type="domain" description="SH3" evidence="4">
    <location>
        <begin position="435"/>
        <end position="496"/>
    </location>
</feature>
<dbReference type="Gene3D" id="2.30.30.40">
    <property type="entry name" value="SH3 Domains"/>
    <property type="match status" value="1"/>
</dbReference>
<accession>A0A060TIG7</accession>
<dbReference type="PANTHER" id="PTHR47174">
    <property type="entry name" value="BRIDGING INTEGRATOR 3"/>
    <property type="match status" value="1"/>
</dbReference>
<organism evidence="5">
    <name type="scientific">Blastobotrys adeninivorans</name>
    <name type="common">Yeast</name>
    <name type="synonym">Arxula adeninivorans</name>
    <dbReference type="NCBI Taxonomy" id="409370"/>
    <lineage>
        <taxon>Eukaryota</taxon>
        <taxon>Fungi</taxon>
        <taxon>Dikarya</taxon>
        <taxon>Ascomycota</taxon>
        <taxon>Saccharomycotina</taxon>
        <taxon>Dipodascomycetes</taxon>
        <taxon>Dipodascales</taxon>
        <taxon>Trichomonascaceae</taxon>
        <taxon>Blastobotrys</taxon>
    </lineage>
</organism>
<dbReference type="InterPro" id="IPR027267">
    <property type="entry name" value="AH/BAR_dom_sf"/>
</dbReference>
<proteinExistence type="predicted"/>